<keyword evidence="3" id="KW-0689">Ribosomal protein</keyword>
<evidence type="ECO:0000256" key="5">
    <source>
        <dbReference type="ARBA" id="ARBA00023274"/>
    </source>
</evidence>
<sequence length="144" mass="16638">MSFLQRLSRTTVSSIRSFSTARPLFNETTTTTTNSSAKGLSQFFENGESLPKQIWTGRSWKASELRLKSFDDLHKLWYVLLKERNVLATQREEAKRLGINKQIWSNAGRLKKCQKSMARIKYVLNERQREYEQLVGEKATSSSA</sequence>
<dbReference type="GO" id="GO:0005762">
    <property type="term" value="C:mitochondrial large ribosomal subunit"/>
    <property type="evidence" value="ECO:0007669"/>
    <property type="project" value="TreeGrafter"/>
</dbReference>
<evidence type="ECO:0000256" key="1">
    <source>
        <dbReference type="ARBA" id="ARBA00004173"/>
    </source>
</evidence>
<dbReference type="InterPro" id="IPR036049">
    <property type="entry name" value="Ribosomal_uL29_sf"/>
</dbReference>
<comment type="subcellular location">
    <subcellularLocation>
        <location evidence="1">Mitochondrion</location>
    </subcellularLocation>
</comment>
<accession>A0A8H7S3R4</accession>
<comment type="caution">
    <text evidence="8">The sequence shown here is derived from an EMBL/GenBank/DDBJ whole genome shotgun (WGS) entry which is preliminary data.</text>
</comment>
<proteinExistence type="inferred from homology"/>
<keyword evidence="9" id="KW-1185">Reference proteome</keyword>
<reference evidence="8 9" key="1">
    <citation type="submission" date="2020-12" db="EMBL/GenBank/DDBJ databases">
        <title>Metabolic potential, ecology and presence of endohyphal bacteria is reflected in genomic diversity of Mucoromycotina.</title>
        <authorList>
            <person name="Muszewska A."/>
            <person name="Okrasinska A."/>
            <person name="Steczkiewicz K."/>
            <person name="Drgas O."/>
            <person name="Orlowska M."/>
            <person name="Perlinska-Lenart U."/>
            <person name="Aleksandrzak-Piekarczyk T."/>
            <person name="Szatraj K."/>
            <person name="Zielenkiewicz U."/>
            <person name="Pilsyk S."/>
            <person name="Malc E."/>
            <person name="Mieczkowski P."/>
            <person name="Kruszewska J.S."/>
            <person name="Biernat P."/>
            <person name="Pawlowska J."/>
        </authorList>
    </citation>
    <scope>NUCLEOTIDE SEQUENCE [LARGE SCALE GENOMIC DNA]</scope>
    <source>
        <strain evidence="8 9">CBS 142.35</strain>
    </source>
</reference>
<dbReference type="OrthoDB" id="270763at2759"/>
<evidence type="ECO:0000256" key="4">
    <source>
        <dbReference type="ARBA" id="ARBA00023128"/>
    </source>
</evidence>
<dbReference type="Pfam" id="PF06984">
    <property type="entry name" value="MRP-L47"/>
    <property type="match status" value="1"/>
</dbReference>
<evidence type="ECO:0000313" key="9">
    <source>
        <dbReference type="Proteomes" id="UP000646827"/>
    </source>
</evidence>
<keyword evidence="5" id="KW-0687">Ribonucleoprotein</keyword>
<dbReference type="GO" id="GO:0032543">
    <property type="term" value="P:mitochondrial translation"/>
    <property type="evidence" value="ECO:0007669"/>
    <property type="project" value="TreeGrafter"/>
</dbReference>
<dbReference type="EMBL" id="JAEPRB010000115">
    <property type="protein sequence ID" value="KAG2221217.1"/>
    <property type="molecule type" value="Genomic_DNA"/>
</dbReference>
<dbReference type="AlphaFoldDB" id="A0A8H7S3R4"/>
<dbReference type="PANTHER" id="PTHR21183:SF18">
    <property type="entry name" value="LARGE RIBOSOMAL SUBUNIT PROTEIN UL29M"/>
    <property type="match status" value="1"/>
</dbReference>
<evidence type="ECO:0000256" key="3">
    <source>
        <dbReference type="ARBA" id="ARBA00022980"/>
    </source>
</evidence>
<organism evidence="8 9">
    <name type="scientific">Circinella minor</name>
    <dbReference type="NCBI Taxonomy" id="1195481"/>
    <lineage>
        <taxon>Eukaryota</taxon>
        <taxon>Fungi</taxon>
        <taxon>Fungi incertae sedis</taxon>
        <taxon>Mucoromycota</taxon>
        <taxon>Mucoromycotina</taxon>
        <taxon>Mucoromycetes</taxon>
        <taxon>Mucorales</taxon>
        <taxon>Lichtheimiaceae</taxon>
        <taxon>Circinella</taxon>
    </lineage>
</organism>
<protein>
    <recommendedName>
        <fullName evidence="6">Large ribosomal subunit protein uL29m</fullName>
    </recommendedName>
    <alternativeName>
        <fullName evidence="7">54S ribosomal protein L4, mitochondrial</fullName>
    </alternativeName>
</protein>
<evidence type="ECO:0000256" key="2">
    <source>
        <dbReference type="ARBA" id="ARBA00009254"/>
    </source>
</evidence>
<dbReference type="Proteomes" id="UP000646827">
    <property type="component" value="Unassembled WGS sequence"/>
</dbReference>
<keyword evidence="4" id="KW-0496">Mitochondrion</keyword>
<name>A0A8H7S3R4_9FUNG</name>
<evidence type="ECO:0000256" key="7">
    <source>
        <dbReference type="ARBA" id="ARBA00035399"/>
    </source>
</evidence>
<evidence type="ECO:0000256" key="6">
    <source>
        <dbReference type="ARBA" id="ARBA00035289"/>
    </source>
</evidence>
<comment type="similarity">
    <text evidence="2">Belongs to the universal ribosomal protein uL29 family.</text>
</comment>
<dbReference type="InterPro" id="IPR010729">
    <property type="entry name" value="Ribosomal_uL29_mit"/>
</dbReference>
<dbReference type="Gene3D" id="6.10.330.20">
    <property type="match status" value="1"/>
</dbReference>
<dbReference type="InterPro" id="IPR038340">
    <property type="entry name" value="MRP-L47_sf"/>
</dbReference>
<dbReference type="GO" id="GO:0003735">
    <property type="term" value="F:structural constituent of ribosome"/>
    <property type="evidence" value="ECO:0007669"/>
    <property type="project" value="InterPro"/>
</dbReference>
<dbReference type="SUPFAM" id="SSF46561">
    <property type="entry name" value="Ribosomal protein L29 (L29p)"/>
    <property type="match status" value="1"/>
</dbReference>
<dbReference type="PANTHER" id="PTHR21183">
    <property type="entry name" value="RIBOSOMAL PROTEIN L47, MITOCHONDRIAL-RELATED"/>
    <property type="match status" value="1"/>
</dbReference>
<gene>
    <name evidence="8" type="ORF">INT45_013928</name>
</gene>
<evidence type="ECO:0000313" key="8">
    <source>
        <dbReference type="EMBL" id="KAG2221217.1"/>
    </source>
</evidence>